<sequence>MSNEQPTRCPVCHRTFTLLSSDGHLRPALRPALFGLNQTFERLLKRLDDKFHMTDRPAPIDMEENKL</sequence>
<organism evidence="1">
    <name type="scientific">marine sediment metagenome</name>
    <dbReference type="NCBI Taxonomy" id="412755"/>
    <lineage>
        <taxon>unclassified sequences</taxon>
        <taxon>metagenomes</taxon>
        <taxon>ecological metagenomes</taxon>
    </lineage>
</organism>
<evidence type="ECO:0000313" key="1">
    <source>
        <dbReference type="EMBL" id="KKM96645.1"/>
    </source>
</evidence>
<dbReference type="EMBL" id="LAZR01005854">
    <property type="protein sequence ID" value="KKM96645.1"/>
    <property type="molecule type" value="Genomic_DNA"/>
</dbReference>
<protein>
    <submittedName>
        <fullName evidence="1">Uncharacterized protein</fullName>
    </submittedName>
</protein>
<name>A0A0F9P6I9_9ZZZZ</name>
<accession>A0A0F9P6I9</accession>
<reference evidence="1" key="1">
    <citation type="journal article" date="2015" name="Nature">
        <title>Complex archaea that bridge the gap between prokaryotes and eukaryotes.</title>
        <authorList>
            <person name="Spang A."/>
            <person name="Saw J.H."/>
            <person name="Jorgensen S.L."/>
            <person name="Zaremba-Niedzwiedzka K."/>
            <person name="Martijn J."/>
            <person name="Lind A.E."/>
            <person name="van Eijk R."/>
            <person name="Schleper C."/>
            <person name="Guy L."/>
            <person name="Ettema T.J."/>
        </authorList>
    </citation>
    <scope>NUCLEOTIDE SEQUENCE</scope>
</reference>
<gene>
    <name evidence="1" type="ORF">LCGC14_1176080</name>
</gene>
<proteinExistence type="predicted"/>
<comment type="caution">
    <text evidence="1">The sequence shown here is derived from an EMBL/GenBank/DDBJ whole genome shotgun (WGS) entry which is preliminary data.</text>
</comment>
<dbReference type="AlphaFoldDB" id="A0A0F9P6I9"/>